<dbReference type="InterPro" id="IPR001841">
    <property type="entry name" value="Znf_RING"/>
</dbReference>
<dbReference type="PANTHER" id="PTHR48032:SF1">
    <property type="entry name" value="RNA-BINDING (RRM_RBD_RNP MOTIFS) FAMILY PROTEIN"/>
    <property type="match status" value="1"/>
</dbReference>
<accession>A0ABQ7MCH8</accession>
<keyword evidence="2 4" id="KW-0694">RNA-binding</keyword>
<dbReference type="SUPFAM" id="SSF54928">
    <property type="entry name" value="RNA-binding domain, RBD"/>
    <property type="match status" value="2"/>
</dbReference>
<evidence type="ECO:0000256" key="5">
    <source>
        <dbReference type="SAM" id="MobiDB-lite"/>
    </source>
</evidence>
<evidence type="ECO:0000256" key="6">
    <source>
        <dbReference type="SAM" id="Phobius"/>
    </source>
</evidence>
<dbReference type="Pfam" id="PF00076">
    <property type="entry name" value="RRM_1"/>
    <property type="match status" value="2"/>
</dbReference>
<feature type="domain" description="RRM" evidence="9">
    <location>
        <begin position="197"/>
        <end position="273"/>
    </location>
</feature>
<reference evidence="10 11" key="1">
    <citation type="submission" date="2021-03" db="EMBL/GenBank/DDBJ databases">
        <authorList>
            <person name="King G.J."/>
            <person name="Bancroft I."/>
            <person name="Baten A."/>
            <person name="Bloomfield J."/>
            <person name="Borpatragohain P."/>
            <person name="He Z."/>
            <person name="Irish N."/>
            <person name="Irwin J."/>
            <person name="Liu K."/>
            <person name="Mauleon R.P."/>
            <person name="Moore J."/>
            <person name="Morris R."/>
            <person name="Ostergaard L."/>
            <person name="Wang B."/>
            <person name="Wells R."/>
        </authorList>
    </citation>
    <scope>NUCLEOTIDE SEQUENCE [LARGE SCALE GENOMIC DNA]</scope>
    <source>
        <strain evidence="10">R-o-18</strain>
        <tissue evidence="10">Leaf</tissue>
    </source>
</reference>
<dbReference type="PROSITE" id="PS50089">
    <property type="entry name" value="ZF_RING_2"/>
    <property type="match status" value="1"/>
</dbReference>
<feature type="domain" description="RING-type" evidence="8">
    <location>
        <begin position="722"/>
        <end position="764"/>
    </location>
</feature>
<evidence type="ECO:0000259" key="9">
    <source>
        <dbReference type="PROSITE" id="PS50102"/>
    </source>
</evidence>
<keyword evidence="3" id="KW-0479">Metal-binding</keyword>
<dbReference type="InterPro" id="IPR035979">
    <property type="entry name" value="RBD_domain_sf"/>
</dbReference>
<keyword evidence="11" id="KW-1185">Reference proteome</keyword>
<feature type="compositionally biased region" description="Polar residues" evidence="5">
    <location>
        <begin position="279"/>
        <end position="290"/>
    </location>
</feature>
<keyword evidence="1" id="KW-0677">Repeat</keyword>
<evidence type="ECO:0008006" key="12">
    <source>
        <dbReference type="Google" id="ProtNLM"/>
    </source>
</evidence>
<sequence>MGSLFILRCFLLFFFLFQGAFAAAGKIWSRTEMVEMAGYGEQKLSSVIITGSLLCDNTSCPHLPSIAIPGATVAIKCHTGYKRRSKWIKAVTDDLGEFEIDLPSQLHAIPDMENTKDTNEILLMSLEFDQQKDETLRQVRTLKLWGEFQRQCRNTGSWVDRFTESDQDPAIRFHRYILFAFRKGLHFARFEMDMESGKLFIGGISWETTEDRLREYFQSFGEVLEAVIMKDRATGRARGFGFLVFADPNVAERVVLLRHVIDGKLVEAKKAVPRDDQKSNSSLQGSSPGPANSKKIFVGGLASSVTEAEFKKYFSQFGTITDVVVMYDHRTQRPRGFGFISYESEDAVDRVLRRTFHELNGKMVEVKLAVPKDPIRNQMNVNGFGSGRISALLMNEYSQGFSTSPVSSYGVKPEVRYSPGVVNRGGFSPFGHGYGIDLNFEQDQTQSYGSGSSAGFGRPFSPGYTPSLSRYSSQIETGGANGSAAKNHLWGNGGGLGYMSNSPISRSSFSGNSGMSSLGSIGDNWGGAGARARNSYRSEGGGLGLEAMRGVHVGGLSSGSNSLEADSLYSDSAWLSLPAKADERLGMGAFDFMSRGPAGYINRQPNGGERMRLLVEQVATRASSPLSSASSTECNSHTCRWKPYSNSTEFQANVSVLLILVVSALICGLSLCAAIRCFLRPNLQTDDNEHKPDPEEDFSSTVPTPTLVYSSDLELAGAQAECAICLSEFEPGESIHVLEKCHHGFHVKCIHKWLSSHSSCPTCRTSIFSQNTLDSATSTVAPSTNQTNA</sequence>
<feature type="chain" id="PRO_5047361760" description="RING-type domain-containing protein" evidence="7">
    <location>
        <begin position="23"/>
        <end position="789"/>
    </location>
</feature>
<proteinExistence type="predicted"/>
<dbReference type="CDD" id="cd12330">
    <property type="entry name" value="RRM2_Hrp1p"/>
    <property type="match status" value="1"/>
</dbReference>
<comment type="caution">
    <text evidence="10">The sequence shown here is derived from an EMBL/GenBank/DDBJ whole genome shotgun (WGS) entry which is preliminary data.</text>
</comment>
<evidence type="ECO:0000259" key="8">
    <source>
        <dbReference type="PROSITE" id="PS50089"/>
    </source>
</evidence>
<dbReference type="EMBL" id="JADBGQ010000006">
    <property type="protein sequence ID" value="KAG5395106.1"/>
    <property type="molecule type" value="Genomic_DNA"/>
</dbReference>
<dbReference type="PANTHER" id="PTHR48032">
    <property type="entry name" value="RNA-BINDING PROTEIN MUSASHI HOMOLOG RBP6"/>
    <property type="match status" value="1"/>
</dbReference>
<keyword evidence="6" id="KW-0472">Membrane</keyword>
<dbReference type="Gene3D" id="3.30.70.330">
    <property type="match status" value="2"/>
</dbReference>
<dbReference type="SMART" id="SM00360">
    <property type="entry name" value="RRM"/>
    <property type="match status" value="2"/>
</dbReference>
<evidence type="ECO:0000256" key="1">
    <source>
        <dbReference type="ARBA" id="ARBA00022737"/>
    </source>
</evidence>
<feature type="transmembrane region" description="Helical" evidence="6">
    <location>
        <begin position="656"/>
        <end position="679"/>
    </location>
</feature>
<dbReference type="Gene3D" id="3.30.40.10">
    <property type="entry name" value="Zinc/RING finger domain, C3HC4 (zinc finger)"/>
    <property type="match status" value="1"/>
</dbReference>
<dbReference type="PROSITE" id="PS50102">
    <property type="entry name" value="RRM"/>
    <property type="match status" value="2"/>
</dbReference>
<evidence type="ECO:0000256" key="7">
    <source>
        <dbReference type="SAM" id="SignalP"/>
    </source>
</evidence>
<protein>
    <recommendedName>
        <fullName evidence="12">RING-type domain-containing protein</fullName>
    </recommendedName>
</protein>
<keyword evidence="6" id="KW-1133">Transmembrane helix</keyword>
<evidence type="ECO:0000256" key="4">
    <source>
        <dbReference type="PROSITE-ProRule" id="PRU00176"/>
    </source>
</evidence>
<keyword evidence="6" id="KW-0812">Transmembrane</keyword>
<keyword evidence="3" id="KW-0862">Zinc</keyword>
<evidence type="ECO:0000313" key="11">
    <source>
        <dbReference type="Proteomes" id="UP000823674"/>
    </source>
</evidence>
<feature type="domain" description="RRM" evidence="9">
    <location>
        <begin position="294"/>
        <end position="371"/>
    </location>
</feature>
<dbReference type="CDD" id="cd12325">
    <property type="entry name" value="RRM1_hnRNPA_hnRNPD_like"/>
    <property type="match status" value="1"/>
</dbReference>
<keyword evidence="3" id="KW-0863">Zinc-finger</keyword>
<evidence type="ECO:0000256" key="2">
    <source>
        <dbReference type="ARBA" id="ARBA00022884"/>
    </source>
</evidence>
<dbReference type="InterPro" id="IPR012677">
    <property type="entry name" value="Nucleotide-bd_a/b_plait_sf"/>
</dbReference>
<dbReference type="InterPro" id="IPR013083">
    <property type="entry name" value="Znf_RING/FYVE/PHD"/>
</dbReference>
<name>A0ABQ7MCH8_BRACM</name>
<dbReference type="Proteomes" id="UP000823674">
    <property type="component" value="Chromosome A06"/>
</dbReference>
<organism evidence="10 11">
    <name type="scientific">Brassica rapa subsp. trilocularis</name>
    <dbReference type="NCBI Taxonomy" id="1813537"/>
    <lineage>
        <taxon>Eukaryota</taxon>
        <taxon>Viridiplantae</taxon>
        <taxon>Streptophyta</taxon>
        <taxon>Embryophyta</taxon>
        <taxon>Tracheophyta</taxon>
        <taxon>Spermatophyta</taxon>
        <taxon>Magnoliopsida</taxon>
        <taxon>eudicotyledons</taxon>
        <taxon>Gunneridae</taxon>
        <taxon>Pentapetalae</taxon>
        <taxon>rosids</taxon>
        <taxon>malvids</taxon>
        <taxon>Brassicales</taxon>
        <taxon>Brassicaceae</taxon>
        <taxon>Brassiceae</taxon>
        <taxon>Brassica</taxon>
    </lineage>
</organism>
<dbReference type="Pfam" id="PF13639">
    <property type="entry name" value="zf-RING_2"/>
    <property type="match status" value="1"/>
</dbReference>
<keyword evidence="7" id="KW-0732">Signal</keyword>
<feature type="region of interest" description="Disordered" evidence="5">
    <location>
        <begin position="272"/>
        <end position="291"/>
    </location>
</feature>
<feature type="signal peptide" evidence="7">
    <location>
        <begin position="1"/>
        <end position="22"/>
    </location>
</feature>
<gene>
    <name evidence="10" type="primary">A06p053580.1_BraROA</name>
    <name evidence="10" type="ORF">IGI04_025069</name>
</gene>
<dbReference type="CDD" id="cd16461">
    <property type="entry name" value="RING-H2_EL5-like"/>
    <property type="match status" value="1"/>
</dbReference>
<dbReference type="SUPFAM" id="SSF57850">
    <property type="entry name" value="RING/U-box"/>
    <property type="match status" value="1"/>
</dbReference>
<evidence type="ECO:0000256" key="3">
    <source>
        <dbReference type="PROSITE-ProRule" id="PRU00175"/>
    </source>
</evidence>
<dbReference type="InterPro" id="IPR000504">
    <property type="entry name" value="RRM_dom"/>
</dbReference>
<dbReference type="SMART" id="SM00184">
    <property type="entry name" value="RING"/>
    <property type="match status" value="1"/>
</dbReference>
<evidence type="ECO:0000313" key="10">
    <source>
        <dbReference type="EMBL" id="KAG5395106.1"/>
    </source>
</evidence>